<evidence type="ECO:0000313" key="4">
    <source>
        <dbReference type="Proteomes" id="UP000326505"/>
    </source>
</evidence>
<dbReference type="KEGG" id="sspb:CP982_17040"/>
<dbReference type="EMBL" id="CP023690">
    <property type="protein sequence ID" value="QEV60223.1"/>
    <property type="molecule type" value="Genomic_DNA"/>
</dbReference>
<protein>
    <submittedName>
        <fullName evidence="3">Uncharacterized protein</fullName>
    </submittedName>
</protein>
<accession>A0A5P2X5D2</accession>
<reference evidence="3 4" key="1">
    <citation type="submission" date="2017-09" db="EMBL/GenBank/DDBJ databases">
        <authorList>
            <person name="Lee N."/>
            <person name="Cho B.-K."/>
        </authorList>
    </citation>
    <scope>NUCLEOTIDE SEQUENCE [LARGE SCALE GENOMIC DNA]</scope>
    <source>
        <strain evidence="3 4">ATCC 27465</strain>
    </source>
</reference>
<name>A0A5P2X5D2_STRST</name>
<gene>
    <name evidence="3" type="ORF">CP982_17040</name>
    <name evidence="2" type="ORF">FHS40_005447</name>
</gene>
<evidence type="ECO:0000256" key="1">
    <source>
        <dbReference type="SAM" id="MobiDB-lite"/>
    </source>
</evidence>
<evidence type="ECO:0000313" key="2">
    <source>
        <dbReference type="EMBL" id="MBB5106343.1"/>
    </source>
</evidence>
<evidence type="ECO:0000313" key="5">
    <source>
        <dbReference type="Proteomes" id="UP000549009"/>
    </source>
</evidence>
<dbReference type="Proteomes" id="UP000326505">
    <property type="component" value="Chromosome"/>
</dbReference>
<evidence type="ECO:0000313" key="3">
    <source>
        <dbReference type="EMBL" id="QEV60223.1"/>
    </source>
</evidence>
<feature type="compositionally biased region" description="Low complexity" evidence="1">
    <location>
        <begin position="79"/>
        <end position="91"/>
    </location>
</feature>
<dbReference type="EMBL" id="JACHJD010000009">
    <property type="protein sequence ID" value="MBB5106343.1"/>
    <property type="molecule type" value="Genomic_DNA"/>
</dbReference>
<dbReference type="RefSeq" id="WP_150511325.1">
    <property type="nucleotide sequence ID" value="NZ_BMSQ01000011.1"/>
</dbReference>
<organism evidence="3 4">
    <name type="scientific">Streptomyces spectabilis</name>
    <dbReference type="NCBI Taxonomy" id="68270"/>
    <lineage>
        <taxon>Bacteria</taxon>
        <taxon>Bacillati</taxon>
        <taxon>Actinomycetota</taxon>
        <taxon>Actinomycetes</taxon>
        <taxon>Kitasatosporales</taxon>
        <taxon>Streptomycetaceae</taxon>
        <taxon>Streptomyces</taxon>
    </lineage>
</organism>
<keyword evidence="5" id="KW-1185">Reference proteome</keyword>
<feature type="region of interest" description="Disordered" evidence="1">
    <location>
        <begin position="62"/>
        <end position="101"/>
    </location>
</feature>
<dbReference type="Proteomes" id="UP000549009">
    <property type="component" value="Unassembled WGS sequence"/>
</dbReference>
<reference evidence="2 5" key="2">
    <citation type="submission" date="2020-08" db="EMBL/GenBank/DDBJ databases">
        <title>Genomic Encyclopedia of Type Strains, Phase III (KMG-III): the genomes of soil and plant-associated and newly described type strains.</title>
        <authorList>
            <person name="Whitman W."/>
        </authorList>
    </citation>
    <scope>NUCLEOTIDE SEQUENCE [LARGE SCALE GENOMIC DNA]</scope>
    <source>
        <strain evidence="2 5">CECT 3146</strain>
    </source>
</reference>
<sequence length="116" mass="13108">MTHSFEDDPVLKMMRDFVTRYDSLAGEESKAAFLTDQHITFGVVQTYRKLLDIMDRRAAALPGTSAASSIRRRRRTRRALTAPPGRPGIRSRSPRKRPGGRRVTLVITLDIDLDTP</sequence>
<proteinExistence type="predicted"/>
<dbReference type="AlphaFoldDB" id="A0A5P2X5D2"/>